<evidence type="ECO:0000313" key="4">
    <source>
        <dbReference type="Proteomes" id="UP000094463"/>
    </source>
</evidence>
<sequence length="245" mass="27999">MKMYPTKFWLSLPLSAGLILTACSGDNSDAETESLLNEDETETALNDEPEPTGSGESVLELEGDTVATVNGQDIPMEQLEMQLQQYELMFAEQGIDFAEEENLELLMQIQQGIVDELVQLEVLVQEADRLNFEADENEVQVELEQIRLQFDDFEDALEAQGYTEDMLENEIRDSLKLNQLLADDHILSLEIEVTDEEIEESYEQQVAENPEINDLEDVRDAIEIQLIQTKYIDQLYDEADIDIHM</sequence>
<dbReference type="SUPFAM" id="SSF109998">
    <property type="entry name" value="Triger factor/SurA peptide-binding domain-like"/>
    <property type="match status" value="1"/>
</dbReference>
<dbReference type="EMBL" id="CP012502">
    <property type="protein sequence ID" value="AOM82767.1"/>
    <property type="molecule type" value="Genomic_DNA"/>
</dbReference>
<gene>
    <name evidence="3" type="ORF">BBEV_1404</name>
</gene>
<dbReference type="InterPro" id="IPR050245">
    <property type="entry name" value="PrsA_foldase"/>
</dbReference>
<dbReference type="STRING" id="632773.BBEV_1404"/>
<dbReference type="Pfam" id="PF13624">
    <property type="entry name" value="SurA_N_3"/>
    <property type="match status" value="1"/>
</dbReference>
<dbReference type="KEGG" id="bbev:BBEV_1404"/>
<protein>
    <recommendedName>
        <fullName evidence="5">SurA N-terminal domain-containing protein</fullName>
    </recommendedName>
</protein>
<dbReference type="InterPro" id="IPR027304">
    <property type="entry name" value="Trigger_fact/SurA_dom_sf"/>
</dbReference>
<evidence type="ECO:0000256" key="2">
    <source>
        <dbReference type="SAM" id="SignalP"/>
    </source>
</evidence>
<evidence type="ECO:0000313" key="3">
    <source>
        <dbReference type="EMBL" id="AOM82767.1"/>
    </source>
</evidence>
<dbReference type="PANTHER" id="PTHR47245:SF2">
    <property type="entry name" value="PEPTIDYL-PROLYL CIS-TRANS ISOMERASE HP_0175-RELATED"/>
    <property type="match status" value="1"/>
</dbReference>
<dbReference type="Proteomes" id="UP000094463">
    <property type="component" value="Chromosome"/>
</dbReference>
<reference evidence="3 4" key="1">
    <citation type="submission" date="2015-08" db="EMBL/GenBank/DDBJ databases">
        <title>The complete genome sequence of Bacillus beveridgei MLTeJB.</title>
        <authorList>
            <person name="Hanson T.E."/>
            <person name="Mesa C."/>
            <person name="Basesman S.M."/>
            <person name="Oremland R.S."/>
        </authorList>
    </citation>
    <scope>NUCLEOTIDE SEQUENCE [LARGE SCALE GENOMIC DNA]</scope>
    <source>
        <strain evidence="3 4">MLTeJB</strain>
    </source>
</reference>
<organism evidence="3 4">
    <name type="scientific">Salisediminibacterium beveridgei</name>
    <dbReference type="NCBI Taxonomy" id="632773"/>
    <lineage>
        <taxon>Bacteria</taxon>
        <taxon>Bacillati</taxon>
        <taxon>Bacillota</taxon>
        <taxon>Bacilli</taxon>
        <taxon>Bacillales</taxon>
        <taxon>Bacillaceae</taxon>
        <taxon>Salisediminibacterium</taxon>
    </lineage>
</organism>
<feature type="signal peptide" evidence="2">
    <location>
        <begin position="1"/>
        <end position="24"/>
    </location>
</feature>
<evidence type="ECO:0008006" key="5">
    <source>
        <dbReference type="Google" id="ProtNLM"/>
    </source>
</evidence>
<name>A0A1D7QUU6_9BACI</name>
<feature type="region of interest" description="Disordered" evidence="1">
    <location>
        <begin position="38"/>
        <end position="58"/>
    </location>
</feature>
<feature type="compositionally biased region" description="Acidic residues" evidence="1">
    <location>
        <begin position="38"/>
        <end position="50"/>
    </location>
</feature>
<proteinExistence type="predicted"/>
<dbReference type="OrthoDB" id="2972868at2"/>
<keyword evidence="4" id="KW-1185">Reference proteome</keyword>
<dbReference type="AlphaFoldDB" id="A0A1D7QUU6"/>
<accession>A0A1D7QUU6</accession>
<evidence type="ECO:0000256" key="1">
    <source>
        <dbReference type="SAM" id="MobiDB-lite"/>
    </source>
</evidence>
<keyword evidence="2" id="KW-0732">Signal</keyword>
<dbReference type="PROSITE" id="PS51257">
    <property type="entry name" value="PROKAR_LIPOPROTEIN"/>
    <property type="match status" value="1"/>
</dbReference>
<feature type="chain" id="PRO_5039560618" description="SurA N-terminal domain-containing protein" evidence="2">
    <location>
        <begin position="25"/>
        <end position="245"/>
    </location>
</feature>
<dbReference type="PANTHER" id="PTHR47245">
    <property type="entry name" value="PEPTIDYLPROLYL ISOMERASE"/>
    <property type="match status" value="1"/>
</dbReference>
<dbReference type="Gene3D" id="1.10.4030.10">
    <property type="entry name" value="Porin chaperone SurA, peptide-binding domain"/>
    <property type="match status" value="1"/>
</dbReference>